<dbReference type="GO" id="GO:0005524">
    <property type="term" value="F:ATP binding"/>
    <property type="evidence" value="ECO:0007669"/>
    <property type="project" value="UniProtKB-KW"/>
</dbReference>
<dbReference type="GO" id="GO:0009190">
    <property type="term" value="P:cyclic nucleotide biosynthetic process"/>
    <property type="evidence" value="ECO:0007669"/>
    <property type="project" value="InterPro"/>
</dbReference>
<evidence type="ECO:0000313" key="4">
    <source>
        <dbReference type="EMBL" id="AIC16533.1"/>
    </source>
</evidence>
<feature type="domain" description="Guanylate cyclase" evidence="3">
    <location>
        <begin position="305"/>
        <end position="429"/>
    </location>
</feature>
<dbReference type="SUPFAM" id="SSF55073">
    <property type="entry name" value="Nucleotide cyclase"/>
    <property type="match status" value="1"/>
</dbReference>
<dbReference type="PANTHER" id="PTHR43637">
    <property type="entry name" value="UPF0273 PROTEIN TM_0370"/>
    <property type="match status" value="1"/>
</dbReference>
<dbReference type="Proteomes" id="UP000027093">
    <property type="component" value="Chromosome"/>
</dbReference>
<dbReference type="InterPro" id="IPR001054">
    <property type="entry name" value="A/G_cyclase"/>
</dbReference>
<protein>
    <recommendedName>
        <fullName evidence="3">Guanylate cyclase domain-containing protein</fullName>
    </recommendedName>
</protein>
<sequence>MVKSVHDEEKKEVIPGRRHVFFKGALPRGAFLLTGPAGSGKTMYCMQFLRDGIAAGERCVYVSLDPLFSEEKFKRLVGSQEAEVVLFVAPTTTTIAASSSSARSGKKAKDPAGAAAVLLEQVRGSVAASSGAPARVAVDSITHLLPHFSESEVLEFVAGLASALRNAGAMAVVTLTTTPSRDLSDTVASLLDGTLQIKLEDEGKELARSLRLLAVRGTYHNPVWARFSITQEGSLAFGQDEQEQAELAMTICKLCDKPIAGKVAYDAEDAPFHPHCLETYRKLSDIYGSSVIHPAAIPVGVVNASFFFIDIVGLSDPSLSVEKQIKKIENLNRLISSCDAVAKAPRDKRIILPTGDGMAIGFLMNPELPLQLSMQLHRKLGVFNRGAAGAGEAIGVRIGLSAGPVFVVSDINGNQNVWGPGIILARRVMDIGDDRHILLADSLAEQLINLKDEYRATIKLVSPKFTIKHGQAIKVYSASGADFGNPKVPARLAS</sequence>
<gene>
    <name evidence="4" type="ORF">NVIE_022720</name>
</gene>
<dbReference type="InterPro" id="IPR014774">
    <property type="entry name" value="KaiC-like_dom"/>
</dbReference>
<dbReference type="Pfam" id="PF06745">
    <property type="entry name" value="ATPase"/>
    <property type="match status" value="1"/>
</dbReference>
<dbReference type="HOGENOM" id="CLU_551677_0_0_2"/>
<dbReference type="PANTHER" id="PTHR43637:SF1">
    <property type="entry name" value="UPF0273 PROTEIN TM_0370"/>
    <property type="match status" value="1"/>
</dbReference>
<dbReference type="OrthoDB" id="27015at2157"/>
<evidence type="ECO:0000256" key="2">
    <source>
        <dbReference type="ARBA" id="ARBA00022840"/>
    </source>
</evidence>
<name>A0A060HM39_9ARCH</name>
<proteinExistence type="predicted"/>
<dbReference type="InterPro" id="IPR027417">
    <property type="entry name" value="P-loop_NTPase"/>
</dbReference>
<reference evidence="4 5" key="1">
    <citation type="journal article" date="2014" name="Int. J. Syst. Evol. Microbiol.">
        <title>Nitrososphaera viennensis gen. nov., sp. nov., an aerobic and mesophilic, ammonia-oxidizing archaeon from soil and a member of the archaeal phylum Thaumarchaeota.</title>
        <authorList>
            <person name="Stieglmeier M."/>
            <person name="Klingl A."/>
            <person name="Alves R.J."/>
            <person name="Rittmann S.K."/>
            <person name="Melcher M."/>
            <person name="Leisch N."/>
            <person name="Schleper C."/>
        </authorList>
    </citation>
    <scope>NUCLEOTIDE SEQUENCE [LARGE SCALE GENOMIC DNA]</scope>
    <source>
        <strain evidence="4">EN76</strain>
    </source>
</reference>
<dbReference type="EMBL" id="CP007536">
    <property type="protein sequence ID" value="AIC16533.1"/>
    <property type="molecule type" value="Genomic_DNA"/>
</dbReference>
<evidence type="ECO:0000313" key="5">
    <source>
        <dbReference type="Proteomes" id="UP000027093"/>
    </source>
</evidence>
<keyword evidence="1" id="KW-0547">Nucleotide-binding</keyword>
<accession>A0A060HM39</accession>
<keyword evidence="5" id="KW-1185">Reference proteome</keyword>
<dbReference type="PROSITE" id="PS50125">
    <property type="entry name" value="GUANYLATE_CYCLASE_2"/>
    <property type="match status" value="1"/>
</dbReference>
<dbReference type="AlphaFoldDB" id="A0A060HM39"/>
<evidence type="ECO:0000259" key="3">
    <source>
        <dbReference type="PROSITE" id="PS50125"/>
    </source>
</evidence>
<dbReference type="GO" id="GO:0035556">
    <property type="term" value="P:intracellular signal transduction"/>
    <property type="evidence" value="ECO:0007669"/>
    <property type="project" value="InterPro"/>
</dbReference>
<keyword evidence="2" id="KW-0067">ATP-binding</keyword>
<dbReference type="KEGG" id="nvn:NVIE_022720"/>
<dbReference type="RefSeq" id="WP_075055272.1">
    <property type="nucleotide sequence ID" value="NZ_CP007536.1"/>
</dbReference>
<dbReference type="SUPFAM" id="SSF52540">
    <property type="entry name" value="P-loop containing nucleoside triphosphate hydrolases"/>
    <property type="match status" value="1"/>
</dbReference>
<evidence type="ECO:0000256" key="1">
    <source>
        <dbReference type="ARBA" id="ARBA00022741"/>
    </source>
</evidence>
<organism evidence="4 5">
    <name type="scientific">Nitrososphaera viennensis EN76</name>
    <dbReference type="NCBI Taxonomy" id="926571"/>
    <lineage>
        <taxon>Archaea</taxon>
        <taxon>Nitrososphaerota</taxon>
        <taxon>Nitrososphaeria</taxon>
        <taxon>Nitrososphaerales</taxon>
        <taxon>Nitrososphaeraceae</taxon>
        <taxon>Nitrososphaera</taxon>
    </lineage>
</organism>
<dbReference type="GeneID" id="74947514"/>
<dbReference type="Gene3D" id="3.30.70.1230">
    <property type="entry name" value="Nucleotide cyclase"/>
    <property type="match status" value="1"/>
</dbReference>
<dbReference type="InterPro" id="IPR029787">
    <property type="entry name" value="Nucleotide_cyclase"/>
</dbReference>
<dbReference type="STRING" id="926571.NVIE_022720"/>
<dbReference type="Gene3D" id="3.40.50.300">
    <property type="entry name" value="P-loop containing nucleotide triphosphate hydrolases"/>
    <property type="match status" value="1"/>
</dbReference>
<dbReference type="CDD" id="cd08368">
    <property type="entry name" value="LIM"/>
    <property type="match status" value="1"/>
</dbReference>